<dbReference type="InterPro" id="IPR008030">
    <property type="entry name" value="NmrA-like"/>
</dbReference>
<dbReference type="InterPro" id="IPR051164">
    <property type="entry name" value="NmrA-like_oxidored"/>
</dbReference>
<keyword evidence="5" id="KW-1185">Reference proteome</keyword>
<comment type="similarity">
    <text evidence="1">Belongs to the NmrA-type oxidoreductase family.</text>
</comment>
<evidence type="ECO:0000256" key="1">
    <source>
        <dbReference type="ARBA" id="ARBA00006328"/>
    </source>
</evidence>
<dbReference type="InterPro" id="IPR036291">
    <property type="entry name" value="NAD(P)-bd_dom_sf"/>
</dbReference>
<evidence type="ECO:0000313" key="5">
    <source>
        <dbReference type="Proteomes" id="UP001595712"/>
    </source>
</evidence>
<dbReference type="RefSeq" id="WP_387974405.1">
    <property type="nucleotide sequence ID" value="NZ_JBHRWO010000010.1"/>
</dbReference>
<comment type="caution">
    <text evidence="4">The sequence shown here is derived from an EMBL/GenBank/DDBJ whole genome shotgun (WGS) entry which is preliminary data.</text>
</comment>
<protein>
    <submittedName>
        <fullName evidence="4">NmrA/HSCARG family protein</fullName>
    </submittedName>
</protein>
<keyword evidence="2" id="KW-0521">NADP</keyword>
<reference evidence="5" key="1">
    <citation type="journal article" date="2019" name="Int. J. Syst. Evol. Microbiol.">
        <title>The Global Catalogue of Microorganisms (GCM) 10K type strain sequencing project: providing services to taxonomists for standard genome sequencing and annotation.</title>
        <authorList>
            <consortium name="The Broad Institute Genomics Platform"/>
            <consortium name="The Broad Institute Genome Sequencing Center for Infectious Disease"/>
            <person name="Wu L."/>
            <person name="Ma J."/>
        </authorList>
    </citation>
    <scope>NUCLEOTIDE SEQUENCE [LARGE SCALE GENOMIC DNA]</scope>
    <source>
        <strain evidence="5">CGMCC 4.7396</strain>
    </source>
</reference>
<dbReference type="Pfam" id="PF05368">
    <property type="entry name" value="NmrA"/>
    <property type="match status" value="1"/>
</dbReference>
<dbReference type="Gene3D" id="3.40.50.720">
    <property type="entry name" value="NAD(P)-binding Rossmann-like Domain"/>
    <property type="match status" value="1"/>
</dbReference>
<dbReference type="Gene3D" id="3.90.25.10">
    <property type="entry name" value="UDP-galactose 4-epimerase, domain 1"/>
    <property type="match status" value="1"/>
</dbReference>
<evidence type="ECO:0000259" key="3">
    <source>
        <dbReference type="Pfam" id="PF05368"/>
    </source>
</evidence>
<name>A0ABV7PWE3_9ACTN</name>
<feature type="domain" description="NmrA-like" evidence="3">
    <location>
        <begin position="4"/>
        <end position="281"/>
    </location>
</feature>
<organism evidence="4 5">
    <name type="scientific">Glycomyces rhizosphaerae</name>
    <dbReference type="NCBI Taxonomy" id="2054422"/>
    <lineage>
        <taxon>Bacteria</taxon>
        <taxon>Bacillati</taxon>
        <taxon>Actinomycetota</taxon>
        <taxon>Actinomycetes</taxon>
        <taxon>Glycomycetales</taxon>
        <taxon>Glycomycetaceae</taxon>
        <taxon>Glycomyces</taxon>
    </lineage>
</organism>
<evidence type="ECO:0000313" key="4">
    <source>
        <dbReference type="EMBL" id="MFC3492924.1"/>
    </source>
</evidence>
<dbReference type="Proteomes" id="UP001595712">
    <property type="component" value="Unassembled WGS sequence"/>
</dbReference>
<dbReference type="PANTHER" id="PTHR42748:SF7">
    <property type="entry name" value="NMRA LIKE REDOX SENSOR 1-RELATED"/>
    <property type="match status" value="1"/>
</dbReference>
<dbReference type="EMBL" id="JBHRWO010000010">
    <property type="protein sequence ID" value="MFC3492924.1"/>
    <property type="molecule type" value="Genomic_DNA"/>
</dbReference>
<sequence>MTEQKIIAVVGATGAQGGGLAHAILADPESGFTVRAITRNTESDKAKALAALGAEVVQADLDDEASVAKALDGAYGAYLVTNFWEHGSPEREYEQARNLAQAAKTAGVQHAVWSTLEDTRESIPLHDDRMPTLLDKYKVPHFDVKGDANALFAEAGVPTTYLQTTYYWENFLSFFPPKRQGDGSLVLALPMADRQLSGIAAEDIGRTAYGIFKKGAPLIGETVSIAGEHLTGAQYAEAFSEALGEPVHYYPVPFDGFRAAGFPGAEEMGNMFQYYADFDDEFTGRRDLQAVRDLNPRLQNFKEWLTANKQAFAEL</sequence>
<dbReference type="CDD" id="cd05251">
    <property type="entry name" value="NmrA_like_SDR_a"/>
    <property type="match status" value="1"/>
</dbReference>
<proteinExistence type="inferred from homology"/>
<dbReference type="PANTHER" id="PTHR42748">
    <property type="entry name" value="NITROGEN METABOLITE REPRESSION PROTEIN NMRA FAMILY MEMBER"/>
    <property type="match status" value="1"/>
</dbReference>
<evidence type="ECO:0000256" key="2">
    <source>
        <dbReference type="ARBA" id="ARBA00022857"/>
    </source>
</evidence>
<gene>
    <name evidence="4" type="ORF">ACFO8M_10555</name>
</gene>
<dbReference type="SUPFAM" id="SSF51735">
    <property type="entry name" value="NAD(P)-binding Rossmann-fold domains"/>
    <property type="match status" value="1"/>
</dbReference>
<accession>A0ABV7PWE3</accession>